<feature type="compositionally biased region" description="Low complexity" evidence="3">
    <location>
        <begin position="173"/>
        <end position="185"/>
    </location>
</feature>
<comment type="caution">
    <text evidence="4">The sequence shown here is derived from an EMBL/GenBank/DDBJ whole genome shotgun (WGS) entry which is preliminary data.</text>
</comment>
<name>A0ABU6ZC41_9FABA</name>
<dbReference type="EMBL" id="JASCZI010271972">
    <property type="protein sequence ID" value="MED6218633.1"/>
    <property type="molecule type" value="Genomic_DNA"/>
</dbReference>
<evidence type="ECO:0000256" key="1">
    <source>
        <dbReference type="ARBA" id="ARBA00022679"/>
    </source>
</evidence>
<keyword evidence="1" id="KW-0808">Transferase</keyword>
<evidence type="ECO:0000256" key="3">
    <source>
        <dbReference type="SAM" id="MobiDB-lite"/>
    </source>
</evidence>
<organism evidence="4 5">
    <name type="scientific">Stylosanthes scabra</name>
    <dbReference type="NCBI Taxonomy" id="79078"/>
    <lineage>
        <taxon>Eukaryota</taxon>
        <taxon>Viridiplantae</taxon>
        <taxon>Streptophyta</taxon>
        <taxon>Embryophyta</taxon>
        <taxon>Tracheophyta</taxon>
        <taxon>Spermatophyta</taxon>
        <taxon>Magnoliopsida</taxon>
        <taxon>eudicotyledons</taxon>
        <taxon>Gunneridae</taxon>
        <taxon>Pentapetalae</taxon>
        <taxon>rosids</taxon>
        <taxon>fabids</taxon>
        <taxon>Fabales</taxon>
        <taxon>Fabaceae</taxon>
        <taxon>Papilionoideae</taxon>
        <taxon>50 kb inversion clade</taxon>
        <taxon>dalbergioids sensu lato</taxon>
        <taxon>Dalbergieae</taxon>
        <taxon>Pterocarpus clade</taxon>
        <taxon>Stylosanthes</taxon>
    </lineage>
</organism>
<reference evidence="4 5" key="1">
    <citation type="journal article" date="2023" name="Plants (Basel)">
        <title>Bridging the Gap: Combining Genomics and Transcriptomics Approaches to Understand Stylosanthes scabra, an Orphan Legume from the Brazilian Caatinga.</title>
        <authorList>
            <person name="Ferreira-Neto J.R.C."/>
            <person name="da Silva M.D."/>
            <person name="Binneck E."/>
            <person name="de Melo N.F."/>
            <person name="da Silva R.H."/>
            <person name="de Melo A.L.T.M."/>
            <person name="Pandolfi V."/>
            <person name="Bustamante F.O."/>
            <person name="Brasileiro-Vidal A.C."/>
            <person name="Benko-Iseppon A.M."/>
        </authorList>
    </citation>
    <scope>NUCLEOTIDE SEQUENCE [LARGE SCALE GENOMIC DNA]</scope>
    <source>
        <tissue evidence="4">Leaves</tissue>
    </source>
</reference>
<dbReference type="Pfam" id="PF02458">
    <property type="entry name" value="Transferase"/>
    <property type="match status" value="1"/>
</dbReference>
<dbReference type="Gene3D" id="3.30.559.10">
    <property type="entry name" value="Chloramphenicol acetyltransferase-like domain"/>
    <property type="match status" value="1"/>
</dbReference>
<dbReference type="InterPro" id="IPR023213">
    <property type="entry name" value="CAT-like_dom_sf"/>
</dbReference>
<dbReference type="InterPro" id="IPR051504">
    <property type="entry name" value="Plant_metabolite_acyltrans"/>
</dbReference>
<dbReference type="Proteomes" id="UP001341840">
    <property type="component" value="Unassembled WGS sequence"/>
</dbReference>
<evidence type="ECO:0000313" key="4">
    <source>
        <dbReference type="EMBL" id="MED6218633.1"/>
    </source>
</evidence>
<protein>
    <submittedName>
        <fullName evidence="4">Uncharacterized protein</fullName>
    </submittedName>
</protein>
<gene>
    <name evidence="4" type="ORF">PIB30_028331</name>
</gene>
<evidence type="ECO:0000313" key="5">
    <source>
        <dbReference type="Proteomes" id="UP001341840"/>
    </source>
</evidence>
<dbReference type="PANTHER" id="PTHR31625">
    <property type="match status" value="1"/>
</dbReference>
<evidence type="ECO:0000256" key="2">
    <source>
        <dbReference type="ARBA" id="ARBA00023315"/>
    </source>
</evidence>
<feature type="compositionally biased region" description="Polar residues" evidence="3">
    <location>
        <begin position="205"/>
        <end position="224"/>
    </location>
</feature>
<keyword evidence="5" id="KW-1185">Reference proteome</keyword>
<feature type="region of interest" description="Disordered" evidence="3">
    <location>
        <begin position="162"/>
        <end position="260"/>
    </location>
</feature>
<proteinExistence type="predicted"/>
<accession>A0ABU6ZC41</accession>
<sequence length="260" mass="28938">MAYSHHQSLKIIERCSISPPPNSVPPTSIPLTFLDLPWFLLPPIQRIFFYELPQRNQILESVVPNLKHSLSLTLQHFFPFAGNIVVPLHKHNNVLPHILYSNGDSVSFTVAETNQDFKSFVDHAPTDLRDINLLVPVFPSSRTTQDGAKLLPVLAVQPIWRPFGPGSTRTGPNKKPTPAPSTTKPAKPKNHPPSNASSSRSKPSTQPTQKKASKSTKPISSSQPIRRRAQFSAANYENPHVSPQKLRLMAKLPPRDWGNL</sequence>
<feature type="compositionally biased region" description="Low complexity" evidence="3">
    <location>
        <begin position="192"/>
        <end position="204"/>
    </location>
</feature>
<keyword evidence="2" id="KW-0012">Acyltransferase</keyword>